<feature type="compositionally biased region" description="Low complexity" evidence="1">
    <location>
        <begin position="310"/>
        <end position="319"/>
    </location>
</feature>
<keyword evidence="4" id="KW-1185">Reference proteome</keyword>
<feature type="compositionally biased region" description="Low complexity" evidence="1">
    <location>
        <begin position="208"/>
        <end position="234"/>
    </location>
</feature>
<gene>
    <name evidence="3" type="ORF">P5673_010105</name>
</gene>
<evidence type="ECO:0000256" key="1">
    <source>
        <dbReference type="SAM" id="MobiDB-lite"/>
    </source>
</evidence>
<evidence type="ECO:0000259" key="2">
    <source>
        <dbReference type="Pfam" id="PF12057"/>
    </source>
</evidence>
<proteinExistence type="predicted"/>
<feature type="compositionally biased region" description="Low complexity" evidence="1">
    <location>
        <begin position="363"/>
        <end position="426"/>
    </location>
</feature>
<comment type="caution">
    <text evidence="3">The sequence shown here is derived from an EMBL/GenBank/DDBJ whole genome shotgun (WGS) entry which is preliminary data.</text>
</comment>
<dbReference type="EMBL" id="JARQWQ010000018">
    <property type="protein sequence ID" value="KAK2565825.1"/>
    <property type="molecule type" value="Genomic_DNA"/>
</dbReference>
<feature type="region of interest" description="Disordered" evidence="1">
    <location>
        <begin position="347"/>
        <end position="444"/>
    </location>
</feature>
<reference evidence="3" key="2">
    <citation type="journal article" date="2023" name="Science">
        <title>Genomic signatures of disease resistance in endangered staghorn corals.</title>
        <authorList>
            <person name="Vollmer S.V."/>
            <person name="Selwyn J.D."/>
            <person name="Despard B.A."/>
            <person name="Roesel C.L."/>
        </authorList>
    </citation>
    <scope>NUCLEOTIDE SEQUENCE</scope>
    <source>
        <strain evidence="3">K2</strain>
    </source>
</reference>
<feature type="domain" description="Large proline-rich protein BAG6" evidence="2">
    <location>
        <begin position="29"/>
        <end position="129"/>
    </location>
</feature>
<accession>A0AAD9QRK6</accession>
<feature type="region of interest" description="Disordered" evidence="1">
    <location>
        <begin position="111"/>
        <end position="142"/>
    </location>
</feature>
<feature type="compositionally biased region" description="Low complexity" evidence="1">
    <location>
        <begin position="113"/>
        <end position="134"/>
    </location>
</feature>
<reference evidence="3" key="1">
    <citation type="journal article" date="2023" name="G3 (Bethesda)">
        <title>Whole genome assembly and annotation of the endangered Caribbean coral Acropora cervicornis.</title>
        <authorList>
            <person name="Selwyn J.D."/>
            <person name="Vollmer S.V."/>
        </authorList>
    </citation>
    <scope>NUCLEOTIDE SEQUENCE</scope>
    <source>
        <strain evidence="3">K2</strain>
    </source>
</reference>
<evidence type="ECO:0000313" key="3">
    <source>
        <dbReference type="EMBL" id="KAK2565825.1"/>
    </source>
</evidence>
<dbReference type="Proteomes" id="UP001249851">
    <property type="component" value="Unassembled WGS sequence"/>
</dbReference>
<feature type="compositionally biased region" description="Basic and acidic residues" evidence="1">
    <location>
        <begin position="428"/>
        <end position="437"/>
    </location>
</feature>
<name>A0AAD9QRK6_ACRCE</name>
<feature type="region of interest" description="Disordered" evidence="1">
    <location>
        <begin position="292"/>
        <end position="330"/>
    </location>
</feature>
<protein>
    <recommendedName>
        <fullName evidence="2">Large proline-rich protein BAG6 domain-containing protein</fullName>
    </recommendedName>
</protein>
<organism evidence="3 4">
    <name type="scientific">Acropora cervicornis</name>
    <name type="common">Staghorn coral</name>
    <dbReference type="NCBI Taxonomy" id="6130"/>
    <lineage>
        <taxon>Eukaryota</taxon>
        <taxon>Metazoa</taxon>
        <taxon>Cnidaria</taxon>
        <taxon>Anthozoa</taxon>
        <taxon>Hexacorallia</taxon>
        <taxon>Scleractinia</taxon>
        <taxon>Astrocoeniina</taxon>
        <taxon>Acroporidae</taxon>
        <taxon>Acropora</taxon>
    </lineage>
</organism>
<dbReference type="InterPro" id="IPR021925">
    <property type="entry name" value="BAG6"/>
</dbReference>
<feature type="region of interest" description="Disordered" evidence="1">
    <location>
        <begin position="164"/>
        <end position="234"/>
    </location>
</feature>
<dbReference type="Pfam" id="PF12057">
    <property type="entry name" value="BAG6"/>
    <property type="match status" value="1"/>
</dbReference>
<feature type="compositionally biased region" description="Low complexity" evidence="1">
    <location>
        <begin position="164"/>
        <end position="184"/>
    </location>
</feature>
<sequence>MVKMEVKLAVTLLKGTQQLTQGTEHPEALAQILRETGESMASMQTALNRYVALLQANTPESLRPSEESLPDRVAEALHSLSHAYHALSDITFNFHGSEPRRPSVLASLSPHVAQAPATATQNTQSTSATTQQPQGSNQNFRIQVNPQGGISLTTIMSNALQPGSAATASTQLTSTSGTRMSTGTDSGGAGRENSSNASGEQRPSVPVGSSGNGNASSTSTSSSTSSSSTQTGQAGVRTRIIVDDFIALISNVPASAAAVAGATAATASAAQAHLPGLAQAATSGVPHMMGIGLSATGTSPNQNPAPPPSVSSASGVPNATPGQGQAMPPGIAGGIAMNLVSGLGAAPPNHPDASLPCQSFHFGPPSRRPSSGSAPQQTSQPSSTTATATTSAQSRPPRATTTSATATTTTPSATRPSPPVSRSQPPREQPRPQPERRSRGRVQFNEYVCISEL</sequence>
<evidence type="ECO:0000313" key="4">
    <source>
        <dbReference type="Proteomes" id="UP001249851"/>
    </source>
</evidence>
<feature type="compositionally biased region" description="Polar residues" evidence="1">
    <location>
        <begin position="192"/>
        <end position="201"/>
    </location>
</feature>
<dbReference type="AlphaFoldDB" id="A0AAD9QRK6"/>